<comment type="caution">
    <text evidence="2">The sequence shown here is derived from an EMBL/GenBank/DDBJ whole genome shotgun (WGS) entry which is preliminary data.</text>
</comment>
<proteinExistence type="predicted"/>
<evidence type="ECO:0000313" key="3">
    <source>
        <dbReference type="Proteomes" id="UP000782843"/>
    </source>
</evidence>
<keyword evidence="1" id="KW-0472">Membrane</keyword>
<reference evidence="2" key="1">
    <citation type="submission" date="2020-04" db="EMBL/GenBank/DDBJ databases">
        <authorList>
            <person name="Zhang T."/>
        </authorList>
    </citation>
    <scope>NUCLEOTIDE SEQUENCE</scope>
    <source>
        <strain evidence="2">HKST-UBA10</strain>
    </source>
</reference>
<organism evidence="2 3">
    <name type="scientific">Candidatus Dojkabacteria bacterium</name>
    <dbReference type="NCBI Taxonomy" id="2099670"/>
    <lineage>
        <taxon>Bacteria</taxon>
        <taxon>Candidatus Dojkabacteria</taxon>
    </lineage>
</organism>
<dbReference type="Proteomes" id="UP000782843">
    <property type="component" value="Unassembled WGS sequence"/>
</dbReference>
<feature type="transmembrane region" description="Helical" evidence="1">
    <location>
        <begin position="73"/>
        <end position="91"/>
    </location>
</feature>
<accession>A0A955L3V8</accession>
<evidence type="ECO:0000313" key="2">
    <source>
        <dbReference type="EMBL" id="MCA9382492.1"/>
    </source>
</evidence>
<keyword evidence="1" id="KW-0812">Transmembrane</keyword>
<sequence length="94" mass="10431">MAFKTSQLQNIKVCQQCNGYGVLNPKDPIASHKDCPSCTNDGVYISKGNETFIFGIPGYVNYKSRKVHFATRIVLVIIAIFIVLSVALYFLQNG</sequence>
<keyword evidence="1" id="KW-1133">Transmembrane helix</keyword>
<dbReference type="AlphaFoldDB" id="A0A955L3V8"/>
<protein>
    <submittedName>
        <fullName evidence="2">Uncharacterized protein</fullName>
    </submittedName>
</protein>
<gene>
    <name evidence="2" type="ORF">KC660_03745</name>
</gene>
<evidence type="ECO:0000256" key="1">
    <source>
        <dbReference type="SAM" id="Phobius"/>
    </source>
</evidence>
<name>A0A955L3V8_9BACT</name>
<dbReference type="EMBL" id="JAGQLG010000149">
    <property type="protein sequence ID" value="MCA9382492.1"/>
    <property type="molecule type" value="Genomic_DNA"/>
</dbReference>
<reference evidence="2" key="2">
    <citation type="journal article" date="2021" name="Microbiome">
        <title>Successional dynamics and alternative stable states in a saline activated sludge microbial community over 9 years.</title>
        <authorList>
            <person name="Wang Y."/>
            <person name="Ye J."/>
            <person name="Ju F."/>
            <person name="Liu L."/>
            <person name="Boyd J.A."/>
            <person name="Deng Y."/>
            <person name="Parks D.H."/>
            <person name="Jiang X."/>
            <person name="Yin X."/>
            <person name="Woodcroft B.J."/>
            <person name="Tyson G.W."/>
            <person name="Hugenholtz P."/>
            <person name="Polz M.F."/>
            <person name="Zhang T."/>
        </authorList>
    </citation>
    <scope>NUCLEOTIDE SEQUENCE</scope>
    <source>
        <strain evidence="2">HKST-UBA10</strain>
    </source>
</reference>